<dbReference type="SUPFAM" id="SSF47384">
    <property type="entry name" value="Homodimeric domain of signal transducing histidine kinase"/>
    <property type="match status" value="1"/>
</dbReference>
<evidence type="ECO:0000256" key="1">
    <source>
        <dbReference type="ARBA" id="ARBA00000085"/>
    </source>
</evidence>
<dbReference type="InterPro" id="IPR003594">
    <property type="entry name" value="HATPase_dom"/>
</dbReference>
<comment type="caution">
    <text evidence="17">The sequence shown here is derived from an EMBL/GenBank/DDBJ whole genome shotgun (WGS) entry which is preliminary data.</text>
</comment>
<gene>
    <name evidence="17" type="ORF">BKA03_000918</name>
</gene>
<keyword evidence="5" id="KW-0597">Phosphoprotein</keyword>
<evidence type="ECO:0000256" key="3">
    <source>
        <dbReference type="ARBA" id="ARBA00012438"/>
    </source>
</evidence>
<dbReference type="SMART" id="SM00388">
    <property type="entry name" value="HisKA"/>
    <property type="match status" value="1"/>
</dbReference>
<dbReference type="InterPro" id="IPR036097">
    <property type="entry name" value="HisK_dim/P_sf"/>
</dbReference>
<organism evidence="17 18">
    <name type="scientific">Demequina lutea</name>
    <dbReference type="NCBI Taxonomy" id="431489"/>
    <lineage>
        <taxon>Bacteria</taxon>
        <taxon>Bacillati</taxon>
        <taxon>Actinomycetota</taxon>
        <taxon>Actinomycetes</taxon>
        <taxon>Micrococcales</taxon>
        <taxon>Demequinaceae</taxon>
        <taxon>Demequina</taxon>
    </lineage>
</organism>
<evidence type="ECO:0000256" key="12">
    <source>
        <dbReference type="ARBA" id="ARBA00023012"/>
    </source>
</evidence>
<dbReference type="EC" id="2.7.13.3" evidence="3"/>
<dbReference type="GO" id="GO:0000155">
    <property type="term" value="F:phosphorelay sensor kinase activity"/>
    <property type="evidence" value="ECO:0007669"/>
    <property type="project" value="InterPro"/>
</dbReference>
<keyword evidence="13" id="KW-0472">Membrane</keyword>
<dbReference type="PANTHER" id="PTHR43547:SF2">
    <property type="entry name" value="HYBRID SIGNAL TRANSDUCTION HISTIDINE KINASE C"/>
    <property type="match status" value="1"/>
</dbReference>
<dbReference type="Pfam" id="PF00512">
    <property type="entry name" value="HisKA"/>
    <property type="match status" value="1"/>
</dbReference>
<evidence type="ECO:0000256" key="4">
    <source>
        <dbReference type="ARBA" id="ARBA00022475"/>
    </source>
</evidence>
<dbReference type="PANTHER" id="PTHR43547">
    <property type="entry name" value="TWO-COMPONENT HISTIDINE KINASE"/>
    <property type="match status" value="1"/>
</dbReference>
<protein>
    <recommendedName>
        <fullName evidence="14">Sensor histidine kinase MtrB</fullName>
        <ecNumber evidence="3">2.7.13.3</ecNumber>
    </recommendedName>
</protein>
<dbReference type="CDD" id="cd06225">
    <property type="entry name" value="HAMP"/>
    <property type="match status" value="1"/>
</dbReference>
<evidence type="ECO:0000256" key="2">
    <source>
        <dbReference type="ARBA" id="ARBA00004651"/>
    </source>
</evidence>
<keyword evidence="10" id="KW-0067">ATP-binding</keyword>
<dbReference type="SUPFAM" id="SSF158472">
    <property type="entry name" value="HAMP domain-like"/>
    <property type="match status" value="1"/>
</dbReference>
<evidence type="ECO:0000256" key="8">
    <source>
        <dbReference type="ARBA" id="ARBA00022741"/>
    </source>
</evidence>
<feature type="domain" description="Histidine kinase" evidence="15">
    <location>
        <begin position="294"/>
        <end position="511"/>
    </location>
</feature>
<evidence type="ECO:0000313" key="17">
    <source>
        <dbReference type="EMBL" id="NYI40799.1"/>
    </source>
</evidence>
<dbReference type="PROSITE" id="PS50109">
    <property type="entry name" value="HIS_KIN"/>
    <property type="match status" value="1"/>
</dbReference>
<keyword evidence="4" id="KW-1003">Cell membrane</keyword>
<evidence type="ECO:0000256" key="13">
    <source>
        <dbReference type="ARBA" id="ARBA00023136"/>
    </source>
</evidence>
<dbReference type="Pfam" id="PF00672">
    <property type="entry name" value="HAMP"/>
    <property type="match status" value="1"/>
</dbReference>
<dbReference type="InterPro" id="IPR003660">
    <property type="entry name" value="HAMP_dom"/>
</dbReference>
<dbReference type="InterPro" id="IPR004358">
    <property type="entry name" value="Sig_transdc_His_kin-like_C"/>
</dbReference>
<dbReference type="Proteomes" id="UP000547973">
    <property type="component" value="Unassembled WGS sequence"/>
</dbReference>
<dbReference type="SUPFAM" id="SSF55874">
    <property type="entry name" value="ATPase domain of HSP90 chaperone/DNA topoisomerase II/histidine kinase"/>
    <property type="match status" value="1"/>
</dbReference>
<dbReference type="Gene3D" id="6.10.340.10">
    <property type="match status" value="1"/>
</dbReference>
<dbReference type="CDD" id="cd00082">
    <property type="entry name" value="HisKA"/>
    <property type="match status" value="1"/>
</dbReference>
<evidence type="ECO:0000256" key="7">
    <source>
        <dbReference type="ARBA" id="ARBA00022692"/>
    </source>
</evidence>
<dbReference type="AlphaFoldDB" id="A0A7Z0CHF8"/>
<dbReference type="Gene3D" id="3.30.565.10">
    <property type="entry name" value="Histidine kinase-like ATPase, C-terminal domain"/>
    <property type="match status" value="1"/>
</dbReference>
<proteinExistence type="predicted"/>
<sequence length="545" mass="59206">MKPTTRAVGMMLRAPLRTLWRRWTRSMLLRVVTSTLVVGLVAVAGIGAYVTTQIRDGLVDKRVEGILSESASDVAGTQAAIEASTAETPDELQRLVNDQLASIQLGAVGRSVAVLRAPGNTFPVFLTTFGLSQSGSPLDSAISQSLRESIVPGGSQFWQFAVMPGTDIPAVVVGAPLRVRSAGDYELYFVYSLANEQATLGLIQNVLALGAGVLVGLVLFMTWTVTLQAVRPVRTAARIASRLADGHLSERMRVRGNDEMATLATTFNDMASSLQRQITRMEDLSRLQRRFVSDVSHELRTPLTTIRMASDVLHEHRREFEPSVGRSAELLATQLDRFESLLADLLEISRIDAGAAQLEFENHDLAEVVRYQLEGLVPAAAEQGIELRLWVREGENTASMDVPRVGRIIRNILSNAIEHAQGQPIDVAVASSSRTVAVVVRDYGVGLTPSQSARVFDRFWRADPARARTMGGTGLGLSISREDAQLHDGALEAWGSPGKGASFRLMLPRRSGGLGVREPLPLNMDVDDFPAVAQRVTLGVEELDR</sequence>
<dbReference type="InterPro" id="IPR003661">
    <property type="entry name" value="HisK_dim/P_dom"/>
</dbReference>
<evidence type="ECO:0000259" key="15">
    <source>
        <dbReference type="PROSITE" id="PS50109"/>
    </source>
</evidence>
<keyword evidence="6 17" id="KW-0808">Transferase</keyword>
<dbReference type="InterPro" id="IPR047669">
    <property type="entry name" value="MtrAB_MtrB"/>
</dbReference>
<dbReference type="NCBIfam" id="NF040691">
    <property type="entry name" value="MtrAB_MtrB"/>
    <property type="match status" value="1"/>
</dbReference>
<dbReference type="Gene3D" id="1.10.287.130">
    <property type="match status" value="1"/>
</dbReference>
<dbReference type="EMBL" id="JACBZO010000001">
    <property type="protein sequence ID" value="NYI40799.1"/>
    <property type="molecule type" value="Genomic_DNA"/>
</dbReference>
<reference evidence="17 18" key="1">
    <citation type="submission" date="2020-07" db="EMBL/GenBank/DDBJ databases">
        <title>Sequencing the genomes of 1000 actinobacteria strains.</title>
        <authorList>
            <person name="Klenk H.-P."/>
        </authorList>
    </citation>
    <scope>NUCLEOTIDE SEQUENCE [LARGE SCALE GENOMIC DNA]</scope>
    <source>
        <strain evidence="17 18">DSM 19970</strain>
    </source>
</reference>
<evidence type="ECO:0000256" key="6">
    <source>
        <dbReference type="ARBA" id="ARBA00022679"/>
    </source>
</evidence>
<keyword evidence="11" id="KW-1133">Transmembrane helix</keyword>
<evidence type="ECO:0000256" key="9">
    <source>
        <dbReference type="ARBA" id="ARBA00022777"/>
    </source>
</evidence>
<dbReference type="SMART" id="SM00387">
    <property type="entry name" value="HATPase_c"/>
    <property type="match status" value="1"/>
</dbReference>
<dbReference type="InterPro" id="IPR036890">
    <property type="entry name" value="HATPase_C_sf"/>
</dbReference>
<evidence type="ECO:0000256" key="10">
    <source>
        <dbReference type="ARBA" id="ARBA00022840"/>
    </source>
</evidence>
<comment type="subcellular location">
    <subcellularLocation>
        <location evidence="2">Cell membrane</location>
        <topology evidence="2">Multi-pass membrane protein</topology>
    </subcellularLocation>
</comment>
<dbReference type="PRINTS" id="PR00344">
    <property type="entry name" value="BCTRLSENSOR"/>
</dbReference>
<dbReference type="Pfam" id="PF02518">
    <property type="entry name" value="HATPase_c"/>
    <property type="match status" value="1"/>
</dbReference>
<comment type="catalytic activity">
    <reaction evidence="1">
        <text>ATP + protein L-histidine = ADP + protein N-phospho-L-histidine.</text>
        <dbReference type="EC" id="2.7.13.3"/>
    </reaction>
</comment>
<keyword evidence="7" id="KW-0812">Transmembrane</keyword>
<accession>A0A7Z0CHF8</accession>
<dbReference type="OrthoDB" id="9786919at2"/>
<dbReference type="RefSeq" id="WP_062074446.1">
    <property type="nucleotide sequence ID" value="NZ_BBRC01000003.1"/>
</dbReference>
<keyword evidence="8" id="KW-0547">Nucleotide-binding</keyword>
<evidence type="ECO:0000259" key="16">
    <source>
        <dbReference type="PROSITE" id="PS50885"/>
    </source>
</evidence>
<evidence type="ECO:0000256" key="14">
    <source>
        <dbReference type="ARBA" id="ARBA00035305"/>
    </source>
</evidence>
<keyword evidence="12" id="KW-0902">Two-component regulatory system</keyword>
<dbReference type="PROSITE" id="PS50885">
    <property type="entry name" value="HAMP"/>
    <property type="match status" value="1"/>
</dbReference>
<feature type="domain" description="HAMP" evidence="16">
    <location>
        <begin position="227"/>
        <end position="279"/>
    </location>
</feature>
<dbReference type="FunFam" id="3.30.565.10:FF:000013">
    <property type="entry name" value="Two-component sensor histidine kinase"/>
    <property type="match status" value="1"/>
</dbReference>
<keyword evidence="18" id="KW-1185">Reference proteome</keyword>
<dbReference type="SMART" id="SM00304">
    <property type="entry name" value="HAMP"/>
    <property type="match status" value="1"/>
</dbReference>
<dbReference type="FunFam" id="1.10.287.130:FF:000010">
    <property type="entry name" value="Two-component sensor histidine kinase"/>
    <property type="match status" value="1"/>
</dbReference>
<dbReference type="InterPro" id="IPR005467">
    <property type="entry name" value="His_kinase_dom"/>
</dbReference>
<name>A0A7Z0CHF8_9MICO</name>
<evidence type="ECO:0000256" key="11">
    <source>
        <dbReference type="ARBA" id="ARBA00022989"/>
    </source>
</evidence>
<dbReference type="GO" id="GO:0005886">
    <property type="term" value="C:plasma membrane"/>
    <property type="evidence" value="ECO:0007669"/>
    <property type="project" value="UniProtKB-SubCell"/>
</dbReference>
<evidence type="ECO:0000256" key="5">
    <source>
        <dbReference type="ARBA" id="ARBA00022553"/>
    </source>
</evidence>
<dbReference type="GO" id="GO:0005524">
    <property type="term" value="F:ATP binding"/>
    <property type="evidence" value="ECO:0007669"/>
    <property type="project" value="UniProtKB-KW"/>
</dbReference>
<evidence type="ECO:0000313" key="18">
    <source>
        <dbReference type="Proteomes" id="UP000547973"/>
    </source>
</evidence>
<keyword evidence="9 17" id="KW-0418">Kinase</keyword>